<gene>
    <name evidence="1" type="ORF">V474_22825</name>
</gene>
<reference evidence="1 2" key="1">
    <citation type="journal article" date="2015" name="G3 (Bethesda)">
        <title>Insights into Ongoing Evolution of the Hexachlorocyclohexane Catabolic Pathway from Comparative Genomics of Ten Sphingomonadaceae Strains.</title>
        <authorList>
            <person name="Pearce S.L."/>
            <person name="Oakeshott J.G."/>
            <person name="Pandey G."/>
        </authorList>
    </citation>
    <scope>NUCLEOTIDE SEQUENCE [LARGE SCALE GENOMIC DNA]</scope>
    <source>
        <strain evidence="1 2">LL02</strain>
    </source>
</reference>
<organism evidence="1 2">
    <name type="scientific">Novosphingobium barchaimii LL02</name>
    <dbReference type="NCBI Taxonomy" id="1114963"/>
    <lineage>
        <taxon>Bacteria</taxon>
        <taxon>Pseudomonadati</taxon>
        <taxon>Pseudomonadota</taxon>
        <taxon>Alphaproteobacteria</taxon>
        <taxon>Sphingomonadales</taxon>
        <taxon>Sphingomonadaceae</taxon>
        <taxon>Novosphingobium</taxon>
    </lineage>
</organism>
<accession>A0A0J7XPL3</accession>
<name>A0A0J7XPL3_9SPHN</name>
<keyword evidence="2" id="KW-1185">Reference proteome</keyword>
<dbReference type="RefSeq" id="WP_059152485.1">
    <property type="nucleotide sequence ID" value="NZ_KQ130455.1"/>
</dbReference>
<dbReference type="AlphaFoldDB" id="A0A0J7XPL3"/>
<proteinExistence type="predicted"/>
<sequence>MDTTTLHQLAAEVQDQIDNALHLLGALDDALDDVIVLSGPSGIGPFRREEAMDRVAIFLRLAKEASRLAGAAGGKIELLVSKSERQRAAARRRTN</sequence>
<dbReference type="PATRIC" id="fig|1114963.3.peg.3404"/>
<protein>
    <submittedName>
        <fullName evidence="1">Uncharacterized protein</fullName>
    </submittedName>
</protein>
<dbReference type="Proteomes" id="UP000052268">
    <property type="component" value="Unassembled WGS sequence"/>
</dbReference>
<evidence type="ECO:0000313" key="2">
    <source>
        <dbReference type="Proteomes" id="UP000052268"/>
    </source>
</evidence>
<dbReference type="EMBL" id="JACU01000007">
    <property type="protein sequence ID" value="KMS53617.1"/>
    <property type="molecule type" value="Genomic_DNA"/>
</dbReference>
<comment type="caution">
    <text evidence="1">The sequence shown here is derived from an EMBL/GenBank/DDBJ whole genome shotgun (WGS) entry which is preliminary data.</text>
</comment>
<evidence type="ECO:0000313" key="1">
    <source>
        <dbReference type="EMBL" id="KMS53617.1"/>
    </source>
</evidence>